<reference evidence="1" key="1">
    <citation type="journal article" date="2014" name="Front. Microbiol.">
        <title>High frequency of phylogenetically diverse reductive dehalogenase-homologous genes in deep subseafloor sedimentary metagenomes.</title>
        <authorList>
            <person name="Kawai M."/>
            <person name="Futagami T."/>
            <person name="Toyoda A."/>
            <person name="Takaki Y."/>
            <person name="Nishi S."/>
            <person name="Hori S."/>
            <person name="Arai W."/>
            <person name="Tsubouchi T."/>
            <person name="Morono Y."/>
            <person name="Uchiyama I."/>
            <person name="Ito T."/>
            <person name="Fujiyama A."/>
            <person name="Inagaki F."/>
            <person name="Takami H."/>
        </authorList>
    </citation>
    <scope>NUCLEOTIDE SEQUENCE</scope>
    <source>
        <strain evidence="1">Expedition CK06-06</strain>
    </source>
</reference>
<protein>
    <submittedName>
        <fullName evidence="1">Uncharacterized protein</fullName>
    </submittedName>
</protein>
<comment type="caution">
    <text evidence="1">The sequence shown here is derived from an EMBL/GenBank/DDBJ whole genome shotgun (WGS) entry which is preliminary data.</text>
</comment>
<feature type="non-terminal residue" evidence="1">
    <location>
        <position position="1"/>
    </location>
</feature>
<accession>X1DM17</accession>
<dbReference type="AlphaFoldDB" id="X1DM17"/>
<organism evidence="1">
    <name type="scientific">marine sediment metagenome</name>
    <dbReference type="NCBI Taxonomy" id="412755"/>
    <lineage>
        <taxon>unclassified sequences</taxon>
        <taxon>metagenomes</taxon>
        <taxon>ecological metagenomes</taxon>
    </lineage>
</organism>
<gene>
    <name evidence="1" type="ORF">S01H4_66200</name>
</gene>
<evidence type="ECO:0000313" key="1">
    <source>
        <dbReference type="EMBL" id="GAH21252.1"/>
    </source>
</evidence>
<dbReference type="EMBL" id="BART01040862">
    <property type="protein sequence ID" value="GAH21252.1"/>
    <property type="molecule type" value="Genomic_DNA"/>
</dbReference>
<name>X1DM17_9ZZZZ</name>
<proteinExistence type="predicted"/>
<sequence length="49" mass="6011">YTFRFNRRTSTHRGKLFYRLLQNAVRVGPTTFDQMKKNVRGTRLHKHYI</sequence>